<dbReference type="GO" id="GO:0016032">
    <property type="term" value="P:viral process"/>
    <property type="evidence" value="ECO:0007669"/>
    <property type="project" value="InterPro"/>
</dbReference>
<gene>
    <name evidence="5" type="primary">Ervk9_5</name>
    <name evidence="5" type="ORF">PTEMEL_R07529</name>
</gene>
<dbReference type="SUPFAM" id="SSF50630">
    <property type="entry name" value="Acid proteases"/>
    <property type="match status" value="1"/>
</dbReference>
<evidence type="ECO:0000256" key="1">
    <source>
        <dbReference type="ARBA" id="ARBA00022670"/>
    </source>
</evidence>
<dbReference type="AlphaFoldDB" id="A0A852NFG0"/>
<dbReference type="InterPro" id="IPR021109">
    <property type="entry name" value="Peptidase_aspartic_dom_sf"/>
</dbReference>
<dbReference type="GO" id="GO:0006508">
    <property type="term" value="P:proteolysis"/>
    <property type="evidence" value="ECO:0007669"/>
    <property type="project" value="UniProtKB-KW"/>
</dbReference>
<dbReference type="Proteomes" id="UP000603297">
    <property type="component" value="Unassembled WGS sequence"/>
</dbReference>
<keyword evidence="1" id="KW-0645">Protease</keyword>
<dbReference type="OrthoDB" id="9900537at2759"/>
<dbReference type="Gene3D" id="2.40.70.10">
    <property type="entry name" value="Acid Proteases"/>
    <property type="match status" value="1"/>
</dbReference>
<dbReference type="InterPro" id="IPR029054">
    <property type="entry name" value="dUTPase-like"/>
</dbReference>
<dbReference type="InterPro" id="IPR018061">
    <property type="entry name" value="Retropepsins"/>
</dbReference>
<feature type="non-terminal residue" evidence="5">
    <location>
        <position position="1"/>
    </location>
</feature>
<protein>
    <submittedName>
        <fullName evidence="5">POK9 protein</fullName>
    </submittedName>
</protein>
<dbReference type="PANTHER" id="PTHR19422:SF123">
    <property type="entry name" value="RT1 CLASS I, LOCUS CE15"/>
    <property type="match status" value="1"/>
</dbReference>
<keyword evidence="2" id="KW-0064">Aspartyl protease</keyword>
<keyword evidence="6" id="KW-1185">Reference proteome</keyword>
<dbReference type="Pfam" id="PF00077">
    <property type="entry name" value="RVP"/>
    <property type="match status" value="1"/>
</dbReference>
<evidence type="ECO:0000313" key="6">
    <source>
        <dbReference type="Proteomes" id="UP000603297"/>
    </source>
</evidence>
<dbReference type="InterPro" id="IPR001995">
    <property type="entry name" value="Peptidase_A2_cat"/>
</dbReference>
<keyword evidence="3" id="KW-0378">Hydrolase</keyword>
<dbReference type="PROSITE" id="PS50175">
    <property type="entry name" value="ASP_PROT_RETROV"/>
    <property type="match status" value="1"/>
</dbReference>
<dbReference type="GO" id="GO:0004190">
    <property type="term" value="F:aspartic-type endopeptidase activity"/>
    <property type="evidence" value="ECO:0007669"/>
    <property type="project" value="UniProtKB-KW"/>
</dbReference>
<dbReference type="Gene3D" id="2.70.40.10">
    <property type="match status" value="1"/>
</dbReference>
<dbReference type="Pfam" id="PF00692">
    <property type="entry name" value="dUTPase"/>
    <property type="match status" value="1"/>
</dbReference>
<organism evidence="5 6">
    <name type="scientific">Pteruthius melanotis</name>
    <dbReference type="NCBI Taxonomy" id="357074"/>
    <lineage>
        <taxon>Eukaryota</taxon>
        <taxon>Metazoa</taxon>
        <taxon>Chordata</taxon>
        <taxon>Craniata</taxon>
        <taxon>Vertebrata</taxon>
        <taxon>Euteleostomi</taxon>
        <taxon>Archelosauria</taxon>
        <taxon>Archosauria</taxon>
        <taxon>Dinosauria</taxon>
        <taxon>Saurischia</taxon>
        <taxon>Theropoda</taxon>
        <taxon>Coelurosauria</taxon>
        <taxon>Aves</taxon>
        <taxon>Neognathae</taxon>
        <taxon>Neoaves</taxon>
        <taxon>Telluraves</taxon>
        <taxon>Australaves</taxon>
        <taxon>Passeriformes</taxon>
        <taxon>Sylvioidea</taxon>
        <taxon>Timaliidae</taxon>
        <taxon>Pteruthius</taxon>
    </lineage>
</organism>
<dbReference type="InterPro" id="IPR051592">
    <property type="entry name" value="HERV-K_Pro_peptidase_A2"/>
</dbReference>
<feature type="non-terminal residue" evidence="5">
    <location>
        <position position="235"/>
    </location>
</feature>
<dbReference type="InterPro" id="IPR036157">
    <property type="entry name" value="dUTPase-like_sf"/>
</dbReference>
<feature type="domain" description="Peptidase A2" evidence="4">
    <location>
        <begin position="192"/>
        <end position="235"/>
    </location>
</feature>
<evidence type="ECO:0000256" key="2">
    <source>
        <dbReference type="ARBA" id="ARBA00022750"/>
    </source>
</evidence>
<comment type="caution">
    <text evidence="5">The sequence shown here is derived from an EMBL/GenBank/DDBJ whole genome shotgun (WGS) entry which is preliminary data.</text>
</comment>
<dbReference type="InterPro" id="IPR001969">
    <property type="entry name" value="Aspartic_peptidase_AS"/>
</dbReference>
<dbReference type="EMBL" id="WEIY01001181">
    <property type="protein sequence ID" value="NXY11848.1"/>
    <property type="molecule type" value="Genomic_DNA"/>
</dbReference>
<dbReference type="InterPro" id="IPR008919">
    <property type="entry name" value="Retrov_capsid_N"/>
</dbReference>
<accession>A0A852NFG0</accession>
<proteinExistence type="predicted"/>
<dbReference type="PANTHER" id="PTHR19422">
    <property type="entry name" value="GAG RETROVIRAL POLYPROTEIN"/>
    <property type="match status" value="1"/>
</dbReference>
<evidence type="ECO:0000259" key="4">
    <source>
        <dbReference type="PROSITE" id="PS50175"/>
    </source>
</evidence>
<evidence type="ECO:0000313" key="5">
    <source>
        <dbReference type="EMBL" id="NXY11848.1"/>
    </source>
</evidence>
<dbReference type="SUPFAM" id="SSF51283">
    <property type="entry name" value="dUTPase-like"/>
    <property type="match status" value="1"/>
</dbReference>
<dbReference type="SUPFAM" id="SSF47943">
    <property type="entry name" value="Retrovirus capsid protein, N-terminal core domain"/>
    <property type="match status" value="1"/>
</dbReference>
<dbReference type="PROSITE" id="PS00141">
    <property type="entry name" value="ASP_PROTEASE"/>
    <property type="match status" value="1"/>
</dbReference>
<reference evidence="5" key="1">
    <citation type="submission" date="2020-02" db="EMBL/GenBank/DDBJ databases">
        <title>Bird 10,000 Genomes (B10K) Project - Family phase.</title>
        <authorList>
            <person name="Zhang G."/>
        </authorList>
    </citation>
    <scope>NUCLEOTIDE SEQUENCE</scope>
    <source>
        <strain evidence="5">B10K-IZ-033-77</strain>
    </source>
</reference>
<name>A0A852NFG0_9PASS</name>
<evidence type="ECO:0000256" key="3">
    <source>
        <dbReference type="ARBA" id="ARBA00022801"/>
    </source>
</evidence>
<sequence length="235" mass="25134">QLRSTVSQYGVTSEPVRQMLDYLWGSQVLLPADIKAVMKLILSQHQQLFLGLDLAAAVDVEILTTAAHRVPTATKGPLVINGTPMGALIIRCSSASLMGLIVMPGLLDADYTGLIYVMVWTLAPPIRISKGARIAQLVPLPQFTKSITPLSSEQRKDKGFGSSGGLALLTMDLSARPRVRVTITYRGSDCILDGLLDTGADSSIVDPSHWPQNWPMLPSMIAVTGVGGLTLAKKS</sequence>